<accession>A0A1E5VYD5</accession>
<dbReference type="AlphaFoldDB" id="A0A1E5VYD5"/>
<dbReference type="InterPro" id="IPR002110">
    <property type="entry name" value="Ankyrin_rpt"/>
</dbReference>
<sequence>MDRRLLDAAVSDHAAEIMHLASHDPSLLLGTTPQGNTCLHIASIHGHEGFCKDALALSPTLLAAVNSDGETPLLTAVTSGHVSLASVLLRYCRDQQLSEAILKQDKDGFNALHQAIRSGRRELALELIEAEPALSKAVNKYDESPMFLAVMRNYADVFEKLLKDPDSAHGGANGYNALHAAVRNGNSGGHTE</sequence>
<reference evidence="2 3" key="1">
    <citation type="submission" date="2016-09" db="EMBL/GenBank/DDBJ databases">
        <title>The draft genome of Dichanthelium oligosanthes: A C3 panicoid grass species.</title>
        <authorList>
            <person name="Studer A.J."/>
            <person name="Schnable J.C."/>
            <person name="Brutnell T.P."/>
        </authorList>
    </citation>
    <scope>NUCLEOTIDE SEQUENCE [LARGE SCALE GENOMIC DNA]</scope>
    <source>
        <strain evidence="3">cv. Kellogg 1175</strain>
        <tissue evidence="2">Leaf</tissue>
    </source>
</reference>
<dbReference type="PANTHER" id="PTHR24121">
    <property type="entry name" value="NO MECHANORECEPTOR POTENTIAL C, ISOFORM D-RELATED"/>
    <property type="match status" value="1"/>
</dbReference>
<protein>
    <submittedName>
        <fullName evidence="2">Uncharacterized protein</fullName>
    </submittedName>
</protein>
<keyword evidence="1" id="KW-0040">ANK repeat</keyword>
<dbReference type="PROSITE" id="PS50088">
    <property type="entry name" value="ANK_REPEAT"/>
    <property type="match status" value="1"/>
</dbReference>
<dbReference type="Proteomes" id="UP000095767">
    <property type="component" value="Unassembled WGS sequence"/>
</dbReference>
<comment type="caution">
    <text evidence="2">The sequence shown here is derived from an EMBL/GenBank/DDBJ whole genome shotgun (WGS) entry which is preliminary data.</text>
</comment>
<dbReference type="PROSITE" id="PS50297">
    <property type="entry name" value="ANK_REP_REGION"/>
    <property type="match status" value="1"/>
</dbReference>
<proteinExistence type="predicted"/>
<dbReference type="SUPFAM" id="SSF48403">
    <property type="entry name" value="Ankyrin repeat"/>
    <property type="match status" value="1"/>
</dbReference>
<dbReference type="SMART" id="SM00248">
    <property type="entry name" value="ANK"/>
    <property type="match status" value="4"/>
</dbReference>
<dbReference type="InterPro" id="IPR036770">
    <property type="entry name" value="Ankyrin_rpt-contain_sf"/>
</dbReference>
<dbReference type="Gene3D" id="1.25.40.20">
    <property type="entry name" value="Ankyrin repeat-containing domain"/>
    <property type="match status" value="2"/>
</dbReference>
<name>A0A1E5VYD5_9POAL</name>
<evidence type="ECO:0000313" key="3">
    <source>
        <dbReference type="Proteomes" id="UP000095767"/>
    </source>
</evidence>
<gene>
    <name evidence="2" type="ORF">BAE44_0008870</name>
</gene>
<evidence type="ECO:0000313" key="2">
    <source>
        <dbReference type="EMBL" id="OEL30118.1"/>
    </source>
</evidence>
<evidence type="ECO:0000256" key="1">
    <source>
        <dbReference type="PROSITE-ProRule" id="PRU00023"/>
    </source>
</evidence>
<dbReference type="EMBL" id="LWDX02026297">
    <property type="protein sequence ID" value="OEL30118.1"/>
    <property type="molecule type" value="Genomic_DNA"/>
</dbReference>
<keyword evidence="3" id="KW-1185">Reference proteome</keyword>
<dbReference type="STRING" id="888268.A0A1E5VYD5"/>
<feature type="repeat" description="ANK" evidence="1">
    <location>
        <begin position="68"/>
        <end position="100"/>
    </location>
</feature>
<organism evidence="2 3">
    <name type="scientific">Dichanthelium oligosanthes</name>
    <dbReference type="NCBI Taxonomy" id="888268"/>
    <lineage>
        <taxon>Eukaryota</taxon>
        <taxon>Viridiplantae</taxon>
        <taxon>Streptophyta</taxon>
        <taxon>Embryophyta</taxon>
        <taxon>Tracheophyta</taxon>
        <taxon>Spermatophyta</taxon>
        <taxon>Magnoliopsida</taxon>
        <taxon>Liliopsida</taxon>
        <taxon>Poales</taxon>
        <taxon>Poaceae</taxon>
        <taxon>PACMAD clade</taxon>
        <taxon>Panicoideae</taxon>
        <taxon>Panicodae</taxon>
        <taxon>Paniceae</taxon>
        <taxon>Dichantheliinae</taxon>
        <taxon>Dichanthelium</taxon>
    </lineage>
</organism>
<dbReference type="Pfam" id="PF12796">
    <property type="entry name" value="Ank_2"/>
    <property type="match status" value="1"/>
</dbReference>
<dbReference type="OrthoDB" id="673817at2759"/>
<dbReference type="PANTHER" id="PTHR24121:SF19">
    <property type="entry name" value="OS11G0247700 PROTEIN"/>
    <property type="match status" value="1"/>
</dbReference>